<evidence type="ECO:0000313" key="2">
    <source>
        <dbReference type="EMBL" id="SFD12460.1"/>
    </source>
</evidence>
<dbReference type="Pfam" id="PF01381">
    <property type="entry name" value="HTH_3"/>
    <property type="match status" value="1"/>
</dbReference>
<dbReference type="EMBL" id="FOLM01000010">
    <property type="protein sequence ID" value="SFD12460.1"/>
    <property type="molecule type" value="Genomic_DNA"/>
</dbReference>
<proteinExistence type="predicted"/>
<evidence type="ECO:0000259" key="1">
    <source>
        <dbReference type="PROSITE" id="PS50943"/>
    </source>
</evidence>
<accession>A0A1I1Q2T9</accession>
<dbReference type="SUPFAM" id="SSF47413">
    <property type="entry name" value="lambda repressor-like DNA-binding domains"/>
    <property type="match status" value="1"/>
</dbReference>
<dbReference type="STRING" id="910347.SAMN05421773_11011"/>
<keyword evidence="3" id="KW-1185">Reference proteome</keyword>
<dbReference type="AlphaFoldDB" id="A0A1I1Q2T9"/>
<dbReference type="Gene3D" id="1.10.260.40">
    <property type="entry name" value="lambda repressor-like DNA-binding domains"/>
    <property type="match status" value="1"/>
</dbReference>
<dbReference type="PROSITE" id="PS50943">
    <property type="entry name" value="HTH_CROC1"/>
    <property type="match status" value="1"/>
</dbReference>
<dbReference type="Gene3D" id="1.25.40.10">
    <property type="entry name" value="Tetratricopeptide repeat domain"/>
    <property type="match status" value="1"/>
</dbReference>
<dbReference type="Proteomes" id="UP000199207">
    <property type="component" value="Unassembled WGS sequence"/>
</dbReference>
<dbReference type="InterPro" id="IPR010982">
    <property type="entry name" value="Lambda_DNA-bd_dom_sf"/>
</dbReference>
<dbReference type="InterPro" id="IPR011990">
    <property type="entry name" value="TPR-like_helical_dom_sf"/>
</dbReference>
<dbReference type="CDD" id="cd00093">
    <property type="entry name" value="HTH_XRE"/>
    <property type="match status" value="1"/>
</dbReference>
<evidence type="ECO:0000313" key="3">
    <source>
        <dbReference type="Proteomes" id="UP000199207"/>
    </source>
</evidence>
<dbReference type="SMART" id="SM00530">
    <property type="entry name" value="HTH_XRE"/>
    <property type="match status" value="1"/>
</dbReference>
<dbReference type="InterPro" id="IPR001387">
    <property type="entry name" value="Cro/C1-type_HTH"/>
</dbReference>
<dbReference type="GO" id="GO:0003677">
    <property type="term" value="F:DNA binding"/>
    <property type="evidence" value="ECO:0007669"/>
    <property type="project" value="InterPro"/>
</dbReference>
<dbReference type="OrthoDB" id="3210663at2"/>
<sequence length="387" mass="43025">MPGNTFGERLRNARVIAGLTQTELARAAGVSVATVRKLEQGAHSTARLETAHRLARALRIPTTRLMTQGPEHGADLDTTQMWQPTIRALTRPEDPVDEPPSVAGVRQALRAAVLHSRHAEYAELAAALPPLIRDAQTLAGLEPEGQAVHTRLMQLVGSVLVQHRQFDIAETVVESTLDAAQSHTQAATIVKNQCWLHLRRGQLAEARELAVRWADEIEPRRITRATPEELAAWGWMLMYVAAAAARDNRRGEVRTALRWARVAAEAMEGHPEDPELTFSVINVQYKAAECAAVRERPEQVLSIAEGIPRDAKNGNSGRRHLLDVASAQAQLRQRDEAVGTLWEIWEQAPEWLSQQRYATDIMAEVVARRRRLTPQMQALARAVRLRA</sequence>
<protein>
    <submittedName>
        <fullName evidence="2">Helix-turn-helix domain-containing protein</fullName>
    </submittedName>
</protein>
<name>A0A1I1Q2T9_9ACTN</name>
<feature type="domain" description="HTH cro/C1-type" evidence="1">
    <location>
        <begin position="10"/>
        <end position="65"/>
    </location>
</feature>
<gene>
    <name evidence="2" type="ORF">SAMN05421773_11011</name>
</gene>
<reference evidence="2 3" key="1">
    <citation type="submission" date="2016-10" db="EMBL/GenBank/DDBJ databases">
        <authorList>
            <person name="de Groot N.N."/>
        </authorList>
    </citation>
    <scope>NUCLEOTIDE SEQUENCE [LARGE SCALE GENOMIC DNA]</scope>
    <source>
        <strain evidence="2 3">CGMCC 4.5739</strain>
    </source>
</reference>
<organism evidence="2 3">
    <name type="scientific">Streptomyces aidingensis</name>
    <dbReference type="NCBI Taxonomy" id="910347"/>
    <lineage>
        <taxon>Bacteria</taxon>
        <taxon>Bacillati</taxon>
        <taxon>Actinomycetota</taxon>
        <taxon>Actinomycetes</taxon>
        <taxon>Kitasatosporales</taxon>
        <taxon>Streptomycetaceae</taxon>
        <taxon>Streptomyces</taxon>
    </lineage>
</organism>